<keyword evidence="2" id="KW-1133">Transmembrane helix</keyword>
<evidence type="ECO:0000313" key="3">
    <source>
        <dbReference type="EMBL" id="RDH85253.1"/>
    </source>
</evidence>
<comment type="caution">
    <text evidence="3">The sequence shown here is derived from an EMBL/GenBank/DDBJ whole genome shotgun (WGS) entry which is preliminary data.</text>
</comment>
<accession>A0A370DK64</accession>
<protein>
    <submittedName>
        <fullName evidence="3">Uncharacterized protein</fullName>
    </submittedName>
</protein>
<dbReference type="AlphaFoldDB" id="A0A370DK64"/>
<name>A0A370DK64_9GAMM</name>
<keyword evidence="4" id="KW-1185">Reference proteome</keyword>
<dbReference type="Proteomes" id="UP000254266">
    <property type="component" value="Unassembled WGS sequence"/>
</dbReference>
<keyword evidence="2" id="KW-0472">Membrane</keyword>
<reference evidence="3 4" key="1">
    <citation type="journal article" date="2018" name="ISME J.">
        <title>Endosymbiont genomes yield clues of tubeworm success.</title>
        <authorList>
            <person name="Li Y."/>
            <person name="Liles M.R."/>
            <person name="Halanych K.M."/>
        </authorList>
    </citation>
    <scope>NUCLEOTIDE SEQUENCE [LARGE SCALE GENOMIC DNA]</scope>
    <source>
        <strain evidence="3">A1464</strain>
    </source>
</reference>
<feature type="region of interest" description="Disordered" evidence="1">
    <location>
        <begin position="71"/>
        <end position="106"/>
    </location>
</feature>
<feature type="compositionally biased region" description="Basic and acidic residues" evidence="1">
    <location>
        <begin position="71"/>
        <end position="88"/>
    </location>
</feature>
<feature type="compositionally biased region" description="Acidic residues" evidence="1">
    <location>
        <begin position="350"/>
        <end position="367"/>
    </location>
</feature>
<dbReference type="EMBL" id="QFXC01000004">
    <property type="protein sequence ID" value="RDH85253.1"/>
    <property type="molecule type" value="Genomic_DNA"/>
</dbReference>
<keyword evidence="2" id="KW-0812">Transmembrane</keyword>
<feature type="region of interest" description="Disordered" evidence="1">
    <location>
        <begin position="343"/>
        <end position="371"/>
    </location>
</feature>
<evidence type="ECO:0000256" key="1">
    <source>
        <dbReference type="SAM" id="MobiDB-lite"/>
    </source>
</evidence>
<sequence length="414" mass="47222">MQIPLIYVLIIAEVLLVFIGLSITLAVILLRKPKLTNADQKLTAQQAEDEFDAIDLGSSYIDFLEQAMERNNTKSEQQKSIEEEKPDNTEEQLEDKNTSPAPNETQSSLLQAREQFLLMEKAAAENTEHEIQFWDSIYDGMKNLLEQFSTTETISSTESNENPAQESKEKVFYIETQGKKIDGEVNKLKDIIYEQENALSSMKKAMEGAEQEHPEESESLKILKEQIETIERQLSDSKMCMEVLEMENNRLQEEVDKMEARHDSLFEKQDDNKAEESDSLIDLDQIKEVVEQQENKIKQLIDTIESLEIDAAQADKLKDTISDFARTSKEMMSCISILEEENERLKESTEESEAAEVNDSAADNEETDALKSAISSLEEEVIKKDVAFAQLQDEFSSMETEYLAMYEAMHGDNS</sequence>
<organism evidence="3 4">
    <name type="scientific">endosymbiont of Galathealinum brachiosum</name>
    <dbReference type="NCBI Taxonomy" id="2200906"/>
    <lineage>
        <taxon>Bacteria</taxon>
        <taxon>Pseudomonadati</taxon>
        <taxon>Pseudomonadota</taxon>
        <taxon>Gammaproteobacteria</taxon>
        <taxon>sulfur-oxidizing symbionts</taxon>
    </lineage>
</organism>
<evidence type="ECO:0000256" key="2">
    <source>
        <dbReference type="SAM" id="Phobius"/>
    </source>
</evidence>
<gene>
    <name evidence="3" type="ORF">DIZ80_02220</name>
</gene>
<proteinExistence type="predicted"/>
<feature type="transmembrane region" description="Helical" evidence="2">
    <location>
        <begin position="6"/>
        <end position="30"/>
    </location>
</feature>
<evidence type="ECO:0000313" key="4">
    <source>
        <dbReference type="Proteomes" id="UP000254266"/>
    </source>
</evidence>